<feature type="chain" id="PRO_5035761911" description="Folate receptor-like domain-containing protein" evidence="4">
    <location>
        <begin position="28"/>
        <end position="521"/>
    </location>
</feature>
<gene>
    <name evidence="6" type="ORF">F2Q69_00039165</name>
</gene>
<dbReference type="PANTHER" id="PTHR37390:SF3">
    <property type="entry name" value="FOLATE RECEPTOR-LIKE DOMAIN-CONTAINING PROTEIN"/>
    <property type="match status" value="1"/>
</dbReference>
<evidence type="ECO:0000259" key="5">
    <source>
        <dbReference type="Pfam" id="PF03024"/>
    </source>
</evidence>
<evidence type="ECO:0000256" key="2">
    <source>
        <dbReference type="ARBA" id="ARBA00023157"/>
    </source>
</evidence>
<evidence type="ECO:0000256" key="1">
    <source>
        <dbReference type="ARBA" id="ARBA00022729"/>
    </source>
</evidence>
<evidence type="ECO:0000256" key="4">
    <source>
        <dbReference type="SAM" id="SignalP"/>
    </source>
</evidence>
<dbReference type="EMBL" id="QGKX02000004">
    <property type="protein sequence ID" value="KAF3604758.1"/>
    <property type="molecule type" value="Genomic_DNA"/>
</dbReference>
<dbReference type="InterPro" id="IPR053305">
    <property type="entry name" value="Folate-binding_rcpt-like"/>
</dbReference>
<dbReference type="AlphaFoldDB" id="A0A8S9SUW0"/>
<keyword evidence="3" id="KW-1133">Transmembrane helix</keyword>
<feature type="signal peptide" evidence="4">
    <location>
        <begin position="1"/>
        <end position="27"/>
    </location>
</feature>
<proteinExistence type="predicted"/>
<organism evidence="6 7">
    <name type="scientific">Brassica cretica</name>
    <name type="common">Mustard</name>
    <dbReference type="NCBI Taxonomy" id="69181"/>
    <lineage>
        <taxon>Eukaryota</taxon>
        <taxon>Viridiplantae</taxon>
        <taxon>Streptophyta</taxon>
        <taxon>Embryophyta</taxon>
        <taxon>Tracheophyta</taxon>
        <taxon>Spermatophyta</taxon>
        <taxon>Magnoliopsida</taxon>
        <taxon>eudicotyledons</taxon>
        <taxon>Gunneridae</taxon>
        <taxon>Pentapetalae</taxon>
        <taxon>rosids</taxon>
        <taxon>malvids</taxon>
        <taxon>Brassicales</taxon>
        <taxon>Brassicaceae</taxon>
        <taxon>Brassiceae</taxon>
        <taxon>Brassica</taxon>
    </lineage>
</organism>
<sequence length="521" mass="56828">MGGYSTKRMIVFLQLLTSLILLHLSISSSSGEAANSSENGVCVISKKGKLPKPGDLNMCNAFHGKTRCSASRMLSASLALQNLATHGEASKDCLYLFELLECSDVGPLRICASFCDRVFEACSDAYFSTSGASNQVKDQLCLRVMVPCGASNGIICVKVSKWGTNGTAFCEAVGFTVVQTADDSACYGSSKSSFGPVVKSLTKSENVAWFQDLKKLVRDMTVVQQFSWVVTFIALGTMLFNRFCITLSDSSYSDPVASSLDLVFLCKICSVLSVSVCCSGEAVNSSENRVCVSKGGRSHQAYELEGKLPESADLEFKDLNMCSMFHEKTCCSASLALQNLATHGEASKDCLFWFELLECSICHPDVGVQSGPLRVCASFCDTVFEACSDAYFSTSDSTNQVIVPCVASNDTICEKASKLETNGTAFCEAVGFTVAKPAGDSVEEPCYGSKSILVTVVPVVESLMKTVRLQDRNYELLILDLQTCLKIAVFVLESTMIYRLFYQLVRDARRLRRRNRNRRRF</sequence>
<feature type="domain" description="Folate receptor-like" evidence="5">
    <location>
        <begin position="316"/>
        <end position="430"/>
    </location>
</feature>
<accession>A0A8S9SUW0</accession>
<keyword evidence="1 4" id="KW-0732">Signal</keyword>
<feature type="domain" description="Folate receptor-like" evidence="5">
    <location>
        <begin position="44"/>
        <end position="174"/>
    </location>
</feature>
<dbReference type="InterPro" id="IPR018143">
    <property type="entry name" value="Folate_rcpt-like"/>
</dbReference>
<reference evidence="6" key="1">
    <citation type="submission" date="2019-12" db="EMBL/GenBank/DDBJ databases">
        <title>Genome sequencing and annotation of Brassica cretica.</title>
        <authorList>
            <person name="Studholme D.J."/>
            <person name="Sarris P."/>
        </authorList>
    </citation>
    <scope>NUCLEOTIDE SEQUENCE</scope>
    <source>
        <strain evidence="6">PFS-109/04</strain>
        <tissue evidence="6">Leaf</tissue>
    </source>
</reference>
<keyword evidence="2" id="KW-1015">Disulfide bond</keyword>
<comment type="caution">
    <text evidence="6">The sequence shown here is derived from an EMBL/GenBank/DDBJ whole genome shotgun (WGS) entry which is preliminary data.</text>
</comment>
<evidence type="ECO:0000313" key="7">
    <source>
        <dbReference type="Proteomes" id="UP000712600"/>
    </source>
</evidence>
<protein>
    <recommendedName>
        <fullName evidence="5">Folate receptor-like domain-containing protein</fullName>
    </recommendedName>
</protein>
<dbReference type="PANTHER" id="PTHR37390">
    <property type="entry name" value="OS02G0592500 PROTEIN"/>
    <property type="match status" value="1"/>
</dbReference>
<name>A0A8S9SUW0_BRACR</name>
<evidence type="ECO:0000313" key="6">
    <source>
        <dbReference type="EMBL" id="KAF3604758.1"/>
    </source>
</evidence>
<dbReference type="Pfam" id="PF03024">
    <property type="entry name" value="Folate_rec"/>
    <property type="match status" value="2"/>
</dbReference>
<keyword evidence="3" id="KW-0812">Transmembrane</keyword>
<keyword evidence="3" id="KW-0472">Membrane</keyword>
<dbReference type="Proteomes" id="UP000712600">
    <property type="component" value="Unassembled WGS sequence"/>
</dbReference>
<feature type="transmembrane region" description="Helical" evidence="3">
    <location>
        <begin position="487"/>
        <end position="505"/>
    </location>
</feature>
<evidence type="ECO:0000256" key="3">
    <source>
        <dbReference type="SAM" id="Phobius"/>
    </source>
</evidence>